<evidence type="ECO:0000313" key="1">
    <source>
        <dbReference type="EMBL" id="GFT88082.1"/>
    </source>
</evidence>
<keyword evidence="2" id="KW-1185">Reference proteome</keyword>
<dbReference type="AlphaFoldDB" id="A0A8X6PTI9"/>
<protein>
    <submittedName>
        <fullName evidence="1">Uncharacterized protein</fullName>
    </submittedName>
</protein>
<sequence>MSHNRGCSNQSIILWALLPGDNNAGRQILQHQWLPDIKSLSHLLLLDHCMLLRSFTDFCLVSGSLEAHPQLIVPDLLKSTRPDESLENGYNVSCGNLRHHFLGHLLGCLMLVDGSASYILGSDIKSFRLLSAWITACSTSTMTHLAPCLSDLSFKCLASIVRIFSSDHRPVQSLSAFRFLLSSPAFLLYQLEICSSKFLLLHSGPIIDI</sequence>
<accession>A0A8X6PTI9</accession>
<evidence type="ECO:0000313" key="2">
    <source>
        <dbReference type="Proteomes" id="UP000887013"/>
    </source>
</evidence>
<reference evidence="1" key="1">
    <citation type="submission" date="2020-08" db="EMBL/GenBank/DDBJ databases">
        <title>Multicomponent nature underlies the extraordinary mechanical properties of spider dragline silk.</title>
        <authorList>
            <person name="Kono N."/>
            <person name="Nakamura H."/>
            <person name="Mori M."/>
            <person name="Yoshida Y."/>
            <person name="Ohtoshi R."/>
            <person name="Malay A.D."/>
            <person name="Moran D.A.P."/>
            <person name="Tomita M."/>
            <person name="Numata K."/>
            <person name="Arakawa K."/>
        </authorList>
    </citation>
    <scope>NUCLEOTIDE SEQUENCE</scope>
</reference>
<dbReference type="EMBL" id="BMAW01120191">
    <property type="protein sequence ID" value="GFT88082.1"/>
    <property type="molecule type" value="Genomic_DNA"/>
</dbReference>
<gene>
    <name evidence="1" type="ORF">NPIL_405911</name>
</gene>
<proteinExistence type="predicted"/>
<dbReference type="Proteomes" id="UP000887013">
    <property type="component" value="Unassembled WGS sequence"/>
</dbReference>
<comment type="caution">
    <text evidence="1">The sequence shown here is derived from an EMBL/GenBank/DDBJ whole genome shotgun (WGS) entry which is preliminary data.</text>
</comment>
<organism evidence="1 2">
    <name type="scientific">Nephila pilipes</name>
    <name type="common">Giant wood spider</name>
    <name type="synonym">Nephila maculata</name>
    <dbReference type="NCBI Taxonomy" id="299642"/>
    <lineage>
        <taxon>Eukaryota</taxon>
        <taxon>Metazoa</taxon>
        <taxon>Ecdysozoa</taxon>
        <taxon>Arthropoda</taxon>
        <taxon>Chelicerata</taxon>
        <taxon>Arachnida</taxon>
        <taxon>Araneae</taxon>
        <taxon>Araneomorphae</taxon>
        <taxon>Entelegynae</taxon>
        <taxon>Araneoidea</taxon>
        <taxon>Nephilidae</taxon>
        <taxon>Nephila</taxon>
    </lineage>
</organism>
<name>A0A8X6PTI9_NEPPI</name>